<feature type="domain" description="Endonuclease GajA/Old nuclease/RecF-like AAA" evidence="1">
    <location>
        <begin position="1"/>
        <end position="419"/>
    </location>
</feature>
<name>A0A1R1ID30_9RHOO</name>
<gene>
    <name evidence="2" type="ORF">BJN45_02985</name>
</gene>
<proteinExistence type="predicted"/>
<dbReference type="PANTHER" id="PTHR43581:SF4">
    <property type="entry name" value="ATP_GTP PHOSPHATASE"/>
    <property type="match status" value="1"/>
</dbReference>
<dbReference type="EMBL" id="MTHD01000001">
    <property type="protein sequence ID" value="OMG56595.1"/>
    <property type="molecule type" value="Genomic_DNA"/>
</dbReference>
<dbReference type="Gene3D" id="3.40.50.300">
    <property type="entry name" value="P-loop containing nucleotide triphosphate hydrolases"/>
    <property type="match status" value="1"/>
</dbReference>
<evidence type="ECO:0000313" key="3">
    <source>
        <dbReference type="Proteomes" id="UP000187526"/>
    </source>
</evidence>
<dbReference type="STRING" id="418702.BJN45_02985"/>
<sequence>MRLESFQVQNYRSINDSGEISVSRITALLGRNESGKSNLLRALHSLNPIDGFEPLKPIKDFPRHRRLEECTDGTPVVSTTWVLDDDDKENLLEILPRATDVSKVTVSRSYQGETRTVGFPELKPISFEDGEIKTSVKKVAASVRALAQKHETPAVLDAAADAFEAAASASKVRDTWATQFTPAAKALRTALAGADAELTEKQEEIFSELEELAESISGDKEAQKNARIWALGAIPKFIYVDEYPELSGHQDIAAYIQRKSQNQRNEWDKNFEKLCKVAGLKPDELQTLLGQNEHETRNQLANRASAVVTSEIKRLWKDRALKIRFNLDAHHLDTIISDPTSTYDVEVNLNDRSRGFQWFFAFYITFSADTDGGHAENAVILLDEPGLYLHAKSQTDLLHHFENDYTNQILYSTHSPFMVPTHALDSVRTVNIAEETGTTVTNDPTGDARTLFPLQAALGYDLAQSLFIGPNNLVIEGVTDFWILSAVSAYLSEKGRTALRADLTMTPAGGAQKVSYMVALLTSESLNVLVLLDSERDSKATKDELLKAKLIRDQNVVFVAEAFSSQPNEADIEDLFDPAAYEALVRESYKAELKGKTLTLNANIPRIAKRIDIALGEIGIPFHKTRPTRLLLKKMASEPENILSEQSLAQFEALFGVINGRLFTQVTRDTRPFAG</sequence>
<evidence type="ECO:0000259" key="1">
    <source>
        <dbReference type="Pfam" id="PF13175"/>
    </source>
</evidence>
<dbReference type="AlphaFoldDB" id="A0A1R1ID30"/>
<comment type="caution">
    <text evidence="2">The sequence shown here is derived from an EMBL/GenBank/DDBJ whole genome shotgun (WGS) entry which is preliminary data.</text>
</comment>
<dbReference type="RefSeq" id="WP_076091889.1">
    <property type="nucleotide sequence ID" value="NZ_MTHD01000001.1"/>
</dbReference>
<dbReference type="InterPro" id="IPR051396">
    <property type="entry name" value="Bact_Antivir_Def_Nuclease"/>
</dbReference>
<evidence type="ECO:0000313" key="2">
    <source>
        <dbReference type="EMBL" id="OMG56595.1"/>
    </source>
</evidence>
<organism evidence="2 3">
    <name type="scientific">Azonexus hydrophilus</name>
    <dbReference type="NCBI Taxonomy" id="418702"/>
    <lineage>
        <taxon>Bacteria</taxon>
        <taxon>Pseudomonadati</taxon>
        <taxon>Pseudomonadota</taxon>
        <taxon>Betaproteobacteria</taxon>
        <taxon>Rhodocyclales</taxon>
        <taxon>Azonexaceae</taxon>
        <taxon>Azonexus</taxon>
    </lineage>
</organism>
<dbReference type="Pfam" id="PF13175">
    <property type="entry name" value="AAA_15"/>
    <property type="match status" value="1"/>
</dbReference>
<dbReference type="InterPro" id="IPR041685">
    <property type="entry name" value="AAA_GajA/Old/RecF-like"/>
</dbReference>
<dbReference type="PANTHER" id="PTHR43581">
    <property type="entry name" value="ATP/GTP PHOSPHATASE"/>
    <property type="match status" value="1"/>
</dbReference>
<dbReference type="InterPro" id="IPR027417">
    <property type="entry name" value="P-loop_NTPase"/>
</dbReference>
<accession>A0A1R1ID30</accession>
<dbReference type="Proteomes" id="UP000187526">
    <property type="component" value="Unassembled WGS sequence"/>
</dbReference>
<dbReference type="OrthoDB" id="3322489at2"/>
<dbReference type="SUPFAM" id="SSF52540">
    <property type="entry name" value="P-loop containing nucleoside triphosphate hydrolases"/>
    <property type="match status" value="1"/>
</dbReference>
<protein>
    <recommendedName>
        <fullName evidence="1">Endonuclease GajA/Old nuclease/RecF-like AAA domain-containing protein</fullName>
    </recommendedName>
</protein>
<reference evidence="2 3" key="1">
    <citation type="submission" date="2016-10" db="EMBL/GenBank/DDBJ databases">
        <title>Alkaliphiles isolated from bioreactors.</title>
        <authorList>
            <person name="Salah Z."/>
            <person name="Rout S.P."/>
            <person name="Humphreys P.N."/>
        </authorList>
    </citation>
    <scope>NUCLEOTIDE SEQUENCE [LARGE SCALE GENOMIC DNA]</scope>
    <source>
        <strain evidence="2 3">ZS02</strain>
    </source>
</reference>
<keyword evidence="3" id="KW-1185">Reference proteome</keyword>